<dbReference type="PROSITE" id="PS00141">
    <property type="entry name" value="ASP_PROTEASE"/>
    <property type="match status" value="1"/>
</dbReference>
<dbReference type="GeneID" id="36584940"/>
<evidence type="ECO:0000256" key="4">
    <source>
        <dbReference type="RuleBase" id="RU000454"/>
    </source>
</evidence>
<dbReference type="Gene3D" id="2.40.70.10">
    <property type="entry name" value="Acid Proteases"/>
    <property type="match status" value="2"/>
</dbReference>
<dbReference type="STRING" id="1095630.A0A2J6TEG1"/>
<evidence type="ECO:0000256" key="2">
    <source>
        <dbReference type="ARBA" id="ARBA00022750"/>
    </source>
</evidence>
<dbReference type="GO" id="GO:0006508">
    <property type="term" value="P:proteolysis"/>
    <property type="evidence" value="ECO:0007669"/>
    <property type="project" value="UniProtKB-KW"/>
</dbReference>
<name>A0A2J6TEG1_9HELO</name>
<evidence type="ECO:0000256" key="1">
    <source>
        <dbReference type="ARBA" id="ARBA00007447"/>
    </source>
</evidence>
<keyword evidence="4" id="KW-0378">Hydrolase</keyword>
<dbReference type="InterPro" id="IPR021109">
    <property type="entry name" value="Peptidase_aspartic_dom_sf"/>
</dbReference>
<dbReference type="RefSeq" id="XP_024738252.1">
    <property type="nucleotide sequence ID" value="XM_024876862.1"/>
</dbReference>
<feature type="active site" evidence="3">
    <location>
        <position position="262"/>
    </location>
</feature>
<evidence type="ECO:0000259" key="5">
    <source>
        <dbReference type="PROSITE" id="PS51767"/>
    </source>
</evidence>
<evidence type="ECO:0000313" key="7">
    <source>
        <dbReference type="Proteomes" id="UP000235371"/>
    </source>
</evidence>
<dbReference type="PANTHER" id="PTHR47966:SF47">
    <property type="entry name" value="ENDOPEPTIDASE, PUTATIVE (AFU_ORTHOLOGUE AFUA_3G01220)-RELATED"/>
    <property type="match status" value="1"/>
</dbReference>
<dbReference type="SUPFAM" id="SSF50630">
    <property type="entry name" value="Acid proteases"/>
    <property type="match status" value="1"/>
</dbReference>
<keyword evidence="2 4" id="KW-0064">Aspartyl protease</keyword>
<keyword evidence="4 6" id="KW-0645">Protease</keyword>
<dbReference type="InterPro" id="IPR033121">
    <property type="entry name" value="PEPTIDASE_A1"/>
</dbReference>
<dbReference type="Pfam" id="PF00026">
    <property type="entry name" value="Asp"/>
    <property type="match status" value="1"/>
</dbReference>
<comment type="similarity">
    <text evidence="1 4">Belongs to the peptidase A1 family.</text>
</comment>
<dbReference type="InParanoid" id="A0A2J6TEG1"/>
<dbReference type="EMBL" id="KZ613786">
    <property type="protein sequence ID" value="PMD61348.1"/>
    <property type="molecule type" value="Genomic_DNA"/>
</dbReference>
<gene>
    <name evidence="6" type="ORF">K444DRAFT_559296</name>
</gene>
<dbReference type="InterPro" id="IPR001969">
    <property type="entry name" value="Aspartic_peptidase_AS"/>
</dbReference>
<feature type="domain" description="Peptidase A1" evidence="5">
    <location>
        <begin position="36"/>
        <end position="371"/>
    </location>
</feature>
<dbReference type="CDD" id="cd05471">
    <property type="entry name" value="pepsin_like"/>
    <property type="match status" value="1"/>
</dbReference>
<dbReference type="GO" id="GO:0004190">
    <property type="term" value="F:aspartic-type endopeptidase activity"/>
    <property type="evidence" value="ECO:0007669"/>
    <property type="project" value="UniProtKB-KW"/>
</dbReference>
<proteinExistence type="inferred from homology"/>
<dbReference type="InterPro" id="IPR034164">
    <property type="entry name" value="Pepsin-like_dom"/>
</dbReference>
<dbReference type="PROSITE" id="PS51767">
    <property type="entry name" value="PEPTIDASE_A1"/>
    <property type="match status" value="1"/>
</dbReference>
<sequence length="397" mass="41947">MAATGASAARRQRLSKLLIANGSTTTLTSLFTGEEFAAEVEFGTQTFEMIVDTGSSDTWVVEAGFVCTDLDTGKTTTEAYCDFGPYYTKSSTFAAISGETFSIEYGDGEYLTGITGTEEVTVAGITVDQEVALVTAAAWEGDGTTSGLMGLAYPALTSAYKGSTQEVYNPIFTMMYSKGLIANEYFSLLIERQTSGPSGYLAFGGVPDIAFTQNFTSTPIITTTIEGYPDSYDFYTINIVSMELNGVAISNSGGSAVEYIVDSGTTLNYVPASVANAINKAFSPAATYSSADGVYIVSCTAKAPAVSIDIAGTLFAINPLDMILDAGDGICISGWMDGGSSNTEDVFILGDTFQKNVVTLFDVGAATLQFAGREFYASDDTYWGVSLDDRYEGEDSK</sequence>
<dbReference type="OrthoDB" id="15189at2759"/>
<reference evidence="6 7" key="1">
    <citation type="submission" date="2016-04" db="EMBL/GenBank/DDBJ databases">
        <title>A degradative enzymes factory behind the ericoid mycorrhizal symbiosis.</title>
        <authorList>
            <consortium name="DOE Joint Genome Institute"/>
            <person name="Martino E."/>
            <person name="Morin E."/>
            <person name="Grelet G."/>
            <person name="Kuo A."/>
            <person name="Kohler A."/>
            <person name="Daghino S."/>
            <person name="Barry K."/>
            <person name="Choi C."/>
            <person name="Cichocki N."/>
            <person name="Clum A."/>
            <person name="Copeland A."/>
            <person name="Hainaut M."/>
            <person name="Haridas S."/>
            <person name="Labutti K."/>
            <person name="Lindquist E."/>
            <person name="Lipzen A."/>
            <person name="Khouja H.-R."/>
            <person name="Murat C."/>
            <person name="Ohm R."/>
            <person name="Olson A."/>
            <person name="Spatafora J."/>
            <person name="Veneault-Fourrey C."/>
            <person name="Henrissat B."/>
            <person name="Grigoriev I."/>
            <person name="Martin F."/>
            <person name="Perotto S."/>
        </authorList>
    </citation>
    <scope>NUCLEOTIDE SEQUENCE [LARGE SCALE GENOMIC DNA]</scope>
    <source>
        <strain evidence="6 7">E</strain>
    </source>
</reference>
<dbReference type="Proteomes" id="UP000235371">
    <property type="component" value="Unassembled WGS sequence"/>
</dbReference>
<keyword evidence="7" id="KW-1185">Reference proteome</keyword>
<feature type="active site" evidence="3">
    <location>
        <position position="52"/>
    </location>
</feature>
<dbReference type="PRINTS" id="PR00792">
    <property type="entry name" value="PEPSIN"/>
</dbReference>
<accession>A0A2J6TEG1</accession>
<protein>
    <submittedName>
        <fullName evidence="6">Acid protease</fullName>
    </submittedName>
</protein>
<evidence type="ECO:0000313" key="6">
    <source>
        <dbReference type="EMBL" id="PMD61348.1"/>
    </source>
</evidence>
<dbReference type="PANTHER" id="PTHR47966">
    <property type="entry name" value="BETA-SITE APP-CLEAVING ENZYME, ISOFORM A-RELATED"/>
    <property type="match status" value="1"/>
</dbReference>
<organism evidence="6 7">
    <name type="scientific">Hyaloscypha bicolor E</name>
    <dbReference type="NCBI Taxonomy" id="1095630"/>
    <lineage>
        <taxon>Eukaryota</taxon>
        <taxon>Fungi</taxon>
        <taxon>Dikarya</taxon>
        <taxon>Ascomycota</taxon>
        <taxon>Pezizomycotina</taxon>
        <taxon>Leotiomycetes</taxon>
        <taxon>Helotiales</taxon>
        <taxon>Hyaloscyphaceae</taxon>
        <taxon>Hyaloscypha</taxon>
        <taxon>Hyaloscypha bicolor</taxon>
    </lineage>
</organism>
<dbReference type="GO" id="GO:0000324">
    <property type="term" value="C:fungal-type vacuole"/>
    <property type="evidence" value="ECO:0007669"/>
    <property type="project" value="TreeGrafter"/>
</dbReference>
<dbReference type="InterPro" id="IPR001461">
    <property type="entry name" value="Aspartic_peptidase_A1"/>
</dbReference>
<evidence type="ECO:0000256" key="3">
    <source>
        <dbReference type="PIRSR" id="PIRSR601461-1"/>
    </source>
</evidence>
<dbReference type="AlphaFoldDB" id="A0A2J6TEG1"/>